<reference evidence="1 2" key="1">
    <citation type="journal article" date="2013" name="Biodegradation">
        <title>Occurrence of 4-tert-butylphenol (4-t-BP) biodegradation in an aquatic sample caused by the presence of Spirodela polyrrhiza and isolation of a 4-t-BP-utilizing bacterium.</title>
        <authorList>
            <person name="Ogata Y."/>
            <person name="Toyama T."/>
            <person name="Yu N."/>
            <person name="Wang X."/>
            <person name="Sei K."/>
            <person name="Ike M."/>
        </authorList>
    </citation>
    <scope>NUCLEOTIDE SEQUENCE [LARGE SCALE GENOMIC DNA]</scope>
    <source>
        <strain evidence="1 2">OMI</strain>
    </source>
</reference>
<organism evidence="1 2">
    <name type="scientific">Sphingobium fuliginis (strain ATCC 27551)</name>
    <dbReference type="NCBI Taxonomy" id="336203"/>
    <lineage>
        <taxon>Bacteria</taxon>
        <taxon>Pseudomonadati</taxon>
        <taxon>Pseudomonadota</taxon>
        <taxon>Alphaproteobacteria</taxon>
        <taxon>Sphingomonadales</taxon>
        <taxon>Sphingomonadaceae</taxon>
        <taxon>Sphingobium</taxon>
    </lineage>
</organism>
<dbReference type="AlphaFoldDB" id="A0A292ZP93"/>
<dbReference type="EMBL" id="BEWI01000034">
    <property type="protein sequence ID" value="GAY24723.1"/>
    <property type="molecule type" value="Genomic_DNA"/>
</dbReference>
<evidence type="ECO:0000313" key="1">
    <source>
        <dbReference type="EMBL" id="GAY24723.1"/>
    </source>
</evidence>
<sequence length="39" mass="4269">MLKNEDALERLLHGFGPIMLCADELGDFRPVLSRIPGGS</sequence>
<comment type="caution">
    <text evidence="1">The sequence shown here is derived from an EMBL/GenBank/DDBJ whole genome shotgun (WGS) entry which is preliminary data.</text>
</comment>
<proteinExistence type="predicted"/>
<accession>A0A292ZP93</accession>
<evidence type="ECO:0000313" key="2">
    <source>
        <dbReference type="Proteomes" id="UP000221538"/>
    </source>
</evidence>
<name>A0A292ZP93_SPHSA</name>
<dbReference type="Proteomes" id="UP000221538">
    <property type="component" value="Unassembled WGS sequence"/>
</dbReference>
<gene>
    <name evidence="1" type="ORF">SFOMI_5308</name>
</gene>
<protein>
    <submittedName>
        <fullName evidence="1">Uncharacterized protein</fullName>
    </submittedName>
</protein>
<reference evidence="1 2" key="2">
    <citation type="journal article" date="2013" name="Environ. Sci. Technol.">
        <title>The 4-tert-butylphenol-utilizing bacterium Sphingobium fuliginis OMI can degrade bisphenols via phenolic ring hydroxylation and meta-cleavage pathway.</title>
        <authorList>
            <person name="Ogata Y."/>
            <person name="Goda S."/>
            <person name="Toyama T."/>
            <person name="Sei K."/>
            <person name="Ike M."/>
        </authorList>
    </citation>
    <scope>NUCLEOTIDE SEQUENCE [LARGE SCALE GENOMIC DNA]</scope>
    <source>
        <strain evidence="1 2">OMI</strain>
    </source>
</reference>